<dbReference type="RefSeq" id="WP_169148276.1">
    <property type="nucleotide sequence ID" value="NZ_JABBGA010000034.1"/>
</dbReference>
<evidence type="ECO:0000313" key="7">
    <source>
        <dbReference type="Proteomes" id="UP000580043"/>
    </source>
</evidence>
<dbReference type="Proteomes" id="UP000580043">
    <property type="component" value="Unassembled WGS sequence"/>
</dbReference>
<accession>A0A848GD52</accession>
<reference evidence="6 7" key="1">
    <citation type="submission" date="2020-04" db="EMBL/GenBank/DDBJ databases">
        <title>Zoogloea sp. G-4-1-14 isolated from soil.</title>
        <authorList>
            <person name="Dahal R.H."/>
        </authorList>
    </citation>
    <scope>NUCLEOTIDE SEQUENCE [LARGE SCALE GENOMIC DNA]</scope>
    <source>
        <strain evidence="6 7">G-4-1-14</strain>
    </source>
</reference>
<keyword evidence="2" id="KW-0561">Oxygen transport</keyword>
<evidence type="ECO:0000256" key="4">
    <source>
        <dbReference type="ARBA" id="ARBA00023004"/>
    </source>
</evidence>
<dbReference type="PANTHER" id="PTHR37164">
    <property type="entry name" value="BACTERIOHEMERYTHRIN"/>
    <property type="match status" value="1"/>
</dbReference>
<evidence type="ECO:0000313" key="6">
    <source>
        <dbReference type="EMBL" id="NML28755.1"/>
    </source>
</evidence>
<dbReference type="InterPro" id="IPR012827">
    <property type="entry name" value="Hemerythrin_metal-bd"/>
</dbReference>
<gene>
    <name evidence="6" type="ORF">HHL15_23660</name>
</gene>
<evidence type="ECO:0000256" key="3">
    <source>
        <dbReference type="ARBA" id="ARBA00022723"/>
    </source>
</evidence>
<dbReference type="NCBIfam" id="TIGR02481">
    <property type="entry name" value="hemeryth_dom"/>
    <property type="match status" value="1"/>
</dbReference>
<dbReference type="InterPro" id="IPR016131">
    <property type="entry name" value="Haemerythrin_Fe_BS"/>
</dbReference>
<comment type="caution">
    <text evidence="6">The sequence shown here is derived from an EMBL/GenBank/DDBJ whole genome shotgun (WGS) entry which is preliminary data.</text>
</comment>
<evidence type="ECO:0000256" key="1">
    <source>
        <dbReference type="ARBA" id="ARBA00010587"/>
    </source>
</evidence>
<organism evidence="6 7">
    <name type="scientific">Zoogloea dura</name>
    <dbReference type="NCBI Taxonomy" id="2728840"/>
    <lineage>
        <taxon>Bacteria</taxon>
        <taxon>Pseudomonadati</taxon>
        <taxon>Pseudomonadota</taxon>
        <taxon>Betaproteobacteria</taxon>
        <taxon>Rhodocyclales</taxon>
        <taxon>Zoogloeaceae</taxon>
        <taxon>Zoogloea</taxon>
    </lineage>
</organism>
<proteinExistence type="inferred from homology"/>
<name>A0A848GD52_9RHOO</name>
<dbReference type="InterPro" id="IPR012312">
    <property type="entry name" value="Hemerythrin-like"/>
</dbReference>
<comment type="similarity">
    <text evidence="1">Belongs to the hemerythrin family.</text>
</comment>
<dbReference type="InterPro" id="IPR050669">
    <property type="entry name" value="Hemerythrin"/>
</dbReference>
<dbReference type="AlphaFoldDB" id="A0A848GD52"/>
<dbReference type="Gene3D" id="1.20.120.50">
    <property type="entry name" value="Hemerythrin-like"/>
    <property type="match status" value="1"/>
</dbReference>
<sequence length="156" mass="17528">MTALDINPLPPDVPTGEWHDGLLLGYRPMDDTHQEFVVLVKRLRTAPDDELQAVLDDFLAHIGRHFGEEEQWMSLDGYPAGDCHVEEHAAVMRSVLEVRDLVATGQRKVCRELAGALEEWFPLHATYMDPALAKWMVKRSTGGSPVVLRRKTSRAG</sequence>
<keyword evidence="3" id="KW-0479">Metal-binding</keyword>
<keyword evidence="4" id="KW-0408">Iron</keyword>
<evidence type="ECO:0000259" key="5">
    <source>
        <dbReference type="Pfam" id="PF01814"/>
    </source>
</evidence>
<dbReference type="GO" id="GO:0046872">
    <property type="term" value="F:metal ion binding"/>
    <property type="evidence" value="ECO:0007669"/>
    <property type="project" value="UniProtKB-KW"/>
</dbReference>
<dbReference type="SUPFAM" id="SSF47188">
    <property type="entry name" value="Hemerythrin-like"/>
    <property type="match status" value="1"/>
</dbReference>
<evidence type="ECO:0000256" key="2">
    <source>
        <dbReference type="ARBA" id="ARBA00022621"/>
    </source>
</evidence>
<dbReference type="EMBL" id="JABBGA010000034">
    <property type="protein sequence ID" value="NML28755.1"/>
    <property type="molecule type" value="Genomic_DNA"/>
</dbReference>
<dbReference type="CDD" id="cd12107">
    <property type="entry name" value="Hemerythrin"/>
    <property type="match status" value="1"/>
</dbReference>
<dbReference type="PROSITE" id="PS00550">
    <property type="entry name" value="HEMERYTHRINS"/>
    <property type="match status" value="1"/>
</dbReference>
<dbReference type="GO" id="GO:0005344">
    <property type="term" value="F:oxygen carrier activity"/>
    <property type="evidence" value="ECO:0007669"/>
    <property type="project" value="UniProtKB-KW"/>
</dbReference>
<feature type="domain" description="Hemerythrin-like" evidence="5">
    <location>
        <begin position="26"/>
        <end position="129"/>
    </location>
</feature>
<keyword evidence="2" id="KW-0813">Transport</keyword>
<protein>
    <submittedName>
        <fullName evidence="6">Hemerythrin</fullName>
    </submittedName>
</protein>
<dbReference type="PANTHER" id="PTHR37164:SF1">
    <property type="entry name" value="BACTERIOHEMERYTHRIN"/>
    <property type="match status" value="1"/>
</dbReference>
<dbReference type="InterPro" id="IPR035938">
    <property type="entry name" value="Hemerythrin-like_sf"/>
</dbReference>
<keyword evidence="7" id="KW-1185">Reference proteome</keyword>
<dbReference type="Pfam" id="PF01814">
    <property type="entry name" value="Hemerythrin"/>
    <property type="match status" value="1"/>
</dbReference>